<dbReference type="Pfam" id="PF06224">
    <property type="entry name" value="AlkZ-like"/>
    <property type="match status" value="1"/>
</dbReference>
<sequence>MSARTVTLDDLRRFAVARSLFPPTTLSRAFARMGFVQADPIRAPARAQDLILRHRAKGYRAGDLERRYVSLGVEEDFFVNYGFVTRAVQALMHPRTDRRAAAGGSQRGSAAQRKREQLLLDFVSERGAVHPRDVDEHFAHGTVRNYWGGSSNATTHMLDGLHYRGLLRVARRDNGIRLYRVHQHDPAPLDLVARRARLDALVDVLVNIYAPLPASTLSYYVRRLRYAVPQWQEEIPAALRRARERLSHAQIGDTQWYWPNEESPREAAAPDTVRLLAPFDPVVHDRARFELFWGWVYRFEAYTPAPKRKLGYYALPLLWRDRVIGWANLRLEDRALTSQVGYATGAAPRDRAFKRELNAELERMRIFLAAPPHSDSFGLGR</sequence>
<proteinExistence type="predicted"/>
<dbReference type="InterPro" id="IPR009351">
    <property type="entry name" value="AlkZ-like"/>
</dbReference>
<gene>
    <name evidence="1" type="ORF">AVDCRST_MAG42-997</name>
</gene>
<protein>
    <recommendedName>
        <fullName evidence="2">Cytoplasmic protein clustered with trehalase</fullName>
    </recommendedName>
</protein>
<evidence type="ECO:0008006" key="2">
    <source>
        <dbReference type="Google" id="ProtNLM"/>
    </source>
</evidence>
<name>A0A6J4HNR1_9BACT</name>
<reference evidence="1" key="1">
    <citation type="submission" date="2020-02" db="EMBL/GenBank/DDBJ databases">
        <authorList>
            <person name="Meier V. D."/>
        </authorList>
    </citation>
    <scope>NUCLEOTIDE SEQUENCE</scope>
    <source>
        <strain evidence="1">AVDCRST_MAG42</strain>
    </source>
</reference>
<dbReference type="AlphaFoldDB" id="A0A6J4HNR1"/>
<dbReference type="PANTHER" id="PTHR30528">
    <property type="entry name" value="CYTOPLASMIC PROTEIN"/>
    <property type="match status" value="1"/>
</dbReference>
<dbReference type="EMBL" id="CADCTA010000049">
    <property type="protein sequence ID" value="CAA9228605.1"/>
    <property type="molecule type" value="Genomic_DNA"/>
</dbReference>
<dbReference type="PANTHER" id="PTHR30528:SF0">
    <property type="entry name" value="CYTOPLASMIC PROTEIN"/>
    <property type="match status" value="1"/>
</dbReference>
<evidence type="ECO:0000313" key="1">
    <source>
        <dbReference type="EMBL" id="CAA9228605.1"/>
    </source>
</evidence>
<accession>A0A6J4HNR1</accession>
<organism evidence="1">
    <name type="scientific">uncultured Chthoniobacterales bacterium</name>
    <dbReference type="NCBI Taxonomy" id="1836801"/>
    <lineage>
        <taxon>Bacteria</taxon>
        <taxon>Pseudomonadati</taxon>
        <taxon>Verrucomicrobiota</taxon>
        <taxon>Spartobacteria</taxon>
        <taxon>Chthoniobacterales</taxon>
        <taxon>environmental samples</taxon>
    </lineage>
</organism>